<dbReference type="PROSITE" id="PS50931">
    <property type="entry name" value="HTH_LYSR"/>
    <property type="match status" value="1"/>
</dbReference>
<keyword evidence="7" id="KW-1185">Reference proteome</keyword>
<dbReference type="InterPro" id="IPR005119">
    <property type="entry name" value="LysR_subst-bd"/>
</dbReference>
<keyword evidence="3" id="KW-0238">DNA-binding</keyword>
<accession>A0A545TSK1</accession>
<dbReference type="SUPFAM" id="SSF53850">
    <property type="entry name" value="Periplasmic binding protein-like II"/>
    <property type="match status" value="1"/>
</dbReference>
<comment type="caution">
    <text evidence="6">The sequence shown here is derived from an EMBL/GenBank/DDBJ whole genome shotgun (WGS) entry which is preliminary data.</text>
</comment>
<dbReference type="PANTHER" id="PTHR30118">
    <property type="entry name" value="HTH-TYPE TRANSCRIPTIONAL REGULATOR LEUO-RELATED"/>
    <property type="match status" value="1"/>
</dbReference>
<reference evidence="6 7" key="1">
    <citation type="submission" date="2019-06" db="EMBL/GenBank/DDBJ databases">
        <title>Whole genome sequence for Cellvibrionaceae sp. R142.</title>
        <authorList>
            <person name="Wang G."/>
        </authorList>
    </citation>
    <scope>NUCLEOTIDE SEQUENCE [LARGE SCALE GENOMIC DNA]</scope>
    <source>
        <strain evidence="6 7">R142</strain>
    </source>
</reference>
<organism evidence="6 7">
    <name type="scientific">Exilibacterium tricleocarpae</name>
    <dbReference type="NCBI Taxonomy" id="2591008"/>
    <lineage>
        <taxon>Bacteria</taxon>
        <taxon>Pseudomonadati</taxon>
        <taxon>Pseudomonadota</taxon>
        <taxon>Gammaproteobacteria</taxon>
        <taxon>Cellvibrionales</taxon>
        <taxon>Cellvibrionaceae</taxon>
        <taxon>Exilibacterium</taxon>
    </lineage>
</organism>
<protein>
    <submittedName>
        <fullName evidence="6">LysR family transcriptional regulator</fullName>
    </submittedName>
</protein>
<dbReference type="PRINTS" id="PR00039">
    <property type="entry name" value="HTHLYSR"/>
</dbReference>
<dbReference type="AlphaFoldDB" id="A0A545TSK1"/>
<gene>
    <name evidence="6" type="ORF">FKG94_11070</name>
</gene>
<dbReference type="Proteomes" id="UP000319732">
    <property type="component" value="Unassembled WGS sequence"/>
</dbReference>
<dbReference type="GO" id="GO:0003677">
    <property type="term" value="F:DNA binding"/>
    <property type="evidence" value="ECO:0007669"/>
    <property type="project" value="UniProtKB-KW"/>
</dbReference>
<evidence type="ECO:0000256" key="3">
    <source>
        <dbReference type="ARBA" id="ARBA00023125"/>
    </source>
</evidence>
<dbReference type="Gene3D" id="3.40.190.10">
    <property type="entry name" value="Periplasmic binding protein-like II"/>
    <property type="match status" value="2"/>
</dbReference>
<dbReference type="Pfam" id="PF03466">
    <property type="entry name" value="LysR_substrate"/>
    <property type="match status" value="1"/>
</dbReference>
<dbReference type="InterPro" id="IPR037402">
    <property type="entry name" value="YidZ_PBP2"/>
</dbReference>
<evidence type="ECO:0000313" key="6">
    <source>
        <dbReference type="EMBL" id="TQV80197.1"/>
    </source>
</evidence>
<dbReference type="Gene3D" id="1.10.10.10">
    <property type="entry name" value="Winged helix-like DNA-binding domain superfamily/Winged helix DNA-binding domain"/>
    <property type="match status" value="1"/>
</dbReference>
<dbReference type="EMBL" id="VHSG01000010">
    <property type="protein sequence ID" value="TQV80197.1"/>
    <property type="molecule type" value="Genomic_DNA"/>
</dbReference>
<dbReference type="RefSeq" id="WP_142904296.1">
    <property type="nucleotide sequence ID" value="NZ_ML660092.1"/>
</dbReference>
<evidence type="ECO:0000256" key="4">
    <source>
        <dbReference type="ARBA" id="ARBA00023163"/>
    </source>
</evidence>
<keyword evidence="2" id="KW-0805">Transcription regulation</keyword>
<evidence type="ECO:0000259" key="5">
    <source>
        <dbReference type="PROSITE" id="PS50931"/>
    </source>
</evidence>
<feature type="domain" description="HTH lysR-type" evidence="5">
    <location>
        <begin position="6"/>
        <end position="63"/>
    </location>
</feature>
<evidence type="ECO:0000256" key="1">
    <source>
        <dbReference type="ARBA" id="ARBA00009437"/>
    </source>
</evidence>
<proteinExistence type="inferred from homology"/>
<dbReference type="InterPro" id="IPR000847">
    <property type="entry name" value="LysR_HTH_N"/>
</dbReference>
<dbReference type="PANTHER" id="PTHR30118:SF15">
    <property type="entry name" value="TRANSCRIPTIONAL REGULATORY PROTEIN"/>
    <property type="match status" value="1"/>
</dbReference>
<sequence length="296" mass="33624">MKLNKVDLNLFVAFDAIYTASSLSGAAERLHVTQPAMSNTLNRLRELFDDPLFVRSGRGMMPTPGAQNIIGPVREALATLNTSLHKLKSFDPATSDKRFRFSMRDLNEAQLFPDLLGSLQREAPGIVIESFQVPREDSIKELANGRLDFVVDAPVLSDPQLCHQKLTEDEVVCVVREDHPITRETLTLEKYLTLPHILVTSRRDGQSMLDRELEKIGKFRRIAMRTQHSLMVPELLRRTDMSMTTIHSFSRFHATRALALPFAVPPVEMYLYWHKSADLDPASQWLRAKLTSSLKQ</sequence>
<dbReference type="SUPFAM" id="SSF46785">
    <property type="entry name" value="Winged helix' DNA-binding domain"/>
    <property type="match status" value="1"/>
</dbReference>
<evidence type="ECO:0000313" key="7">
    <source>
        <dbReference type="Proteomes" id="UP000319732"/>
    </source>
</evidence>
<name>A0A545TSK1_9GAMM</name>
<dbReference type="GO" id="GO:0003700">
    <property type="term" value="F:DNA-binding transcription factor activity"/>
    <property type="evidence" value="ECO:0007669"/>
    <property type="project" value="InterPro"/>
</dbReference>
<dbReference type="Pfam" id="PF00126">
    <property type="entry name" value="HTH_1"/>
    <property type="match status" value="1"/>
</dbReference>
<dbReference type="InterPro" id="IPR050389">
    <property type="entry name" value="LysR-type_TF"/>
</dbReference>
<dbReference type="InterPro" id="IPR036388">
    <property type="entry name" value="WH-like_DNA-bd_sf"/>
</dbReference>
<dbReference type="InterPro" id="IPR036390">
    <property type="entry name" value="WH_DNA-bd_sf"/>
</dbReference>
<comment type="similarity">
    <text evidence="1">Belongs to the LysR transcriptional regulatory family.</text>
</comment>
<dbReference type="CDD" id="cd08417">
    <property type="entry name" value="PBP2_Nitroaromatics_like"/>
    <property type="match status" value="1"/>
</dbReference>
<keyword evidence="4" id="KW-0804">Transcription</keyword>
<dbReference type="OrthoDB" id="8720143at2"/>
<evidence type="ECO:0000256" key="2">
    <source>
        <dbReference type="ARBA" id="ARBA00023015"/>
    </source>
</evidence>